<evidence type="ECO:0000259" key="3">
    <source>
        <dbReference type="PROSITE" id="PS50250"/>
    </source>
</evidence>
<dbReference type="AlphaFoldDB" id="A0A8J4V270"/>
<dbReference type="SUPFAM" id="SSF46785">
    <property type="entry name" value="Winged helix' DNA-binding domain"/>
    <property type="match status" value="1"/>
</dbReference>
<dbReference type="InterPro" id="IPR040896">
    <property type="entry name" value="RPN5_C"/>
</dbReference>
<dbReference type="FunFam" id="1.10.10.10:FF:000070">
    <property type="entry name" value="26S proteasome non-ATPase regulatory subunit 12"/>
    <property type="match status" value="1"/>
</dbReference>
<dbReference type="InterPro" id="IPR054559">
    <property type="entry name" value="PSMD12-CSN4-like_N"/>
</dbReference>
<dbReference type="EMBL" id="AJWJ01000014">
    <property type="protein sequence ID" value="KAF2078000.1"/>
    <property type="molecule type" value="Genomic_DNA"/>
</dbReference>
<dbReference type="GO" id="GO:0005634">
    <property type="term" value="C:nucleus"/>
    <property type="evidence" value="ECO:0007669"/>
    <property type="project" value="UniProtKB-ARBA"/>
</dbReference>
<evidence type="ECO:0000256" key="2">
    <source>
        <dbReference type="ARBA" id="ARBA00022942"/>
    </source>
</evidence>
<dbReference type="Pfam" id="PF22241">
    <property type="entry name" value="PSMD12-CSN4_N"/>
    <property type="match status" value="1"/>
</dbReference>
<keyword evidence="2" id="KW-0647">Proteasome</keyword>
<dbReference type="PANTHER" id="PTHR10855:SF1">
    <property type="entry name" value="26S PROTEASOME NON-ATPASE REGULATORY SUBUNIT 12"/>
    <property type="match status" value="1"/>
</dbReference>
<protein>
    <recommendedName>
        <fullName evidence="3">PCI domain-containing protein</fullName>
    </recommendedName>
</protein>
<dbReference type="InterPro" id="IPR036390">
    <property type="entry name" value="WH_DNA-bd_sf"/>
</dbReference>
<reference evidence="4" key="1">
    <citation type="submission" date="2020-01" db="EMBL/GenBank/DDBJ databases">
        <title>Development of genomics and gene disruption for Polysphondylium violaceum indicates a role for the polyketide synthase stlB in stalk morphogenesis.</title>
        <authorList>
            <person name="Narita B."/>
            <person name="Kawabe Y."/>
            <person name="Kin K."/>
            <person name="Saito T."/>
            <person name="Gibbs R."/>
            <person name="Kuspa A."/>
            <person name="Muzny D."/>
            <person name="Queller D."/>
            <person name="Richards S."/>
            <person name="Strassman J."/>
            <person name="Sucgang R."/>
            <person name="Worley K."/>
            <person name="Schaap P."/>
        </authorList>
    </citation>
    <scope>NUCLEOTIDE SEQUENCE</scope>
    <source>
        <strain evidence="4">QSvi11</strain>
    </source>
</reference>
<proteinExistence type="inferred from homology"/>
<name>A0A8J4V270_9MYCE</name>
<dbReference type="PANTHER" id="PTHR10855">
    <property type="entry name" value="26S PROTEASOME NON-ATPASE REGULATORY SUBUNIT 12/COP9 SIGNALOSOME COMPLEX SUBUNIT 4"/>
    <property type="match status" value="1"/>
</dbReference>
<dbReference type="PROSITE" id="PS50250">
    <property type="entry name" value="PCI"/>
    <property type="match status" value="1"/>
</dbReference>
<gene>
    <name evidence="4" type="ORF">CYY_000724</name>
</gene>
<dbReference type="Proteomes" id="UP000695562">
    <property type="component" value="Unassembled WGS sequence"/>
</dbReference>
<dbReference type="OrthoDB" id="268763at2759"/>
<dbReference type="GO" id="GO:0008541">
    <property type="term" value="C:proteasome regulatory particle, lid subcomplex"/>
    <property type="evidence" value="ECO:0007669"/>
    <property type="project" value="TreeGrafter"/>
</dbReference>
<keyword evidence="5" id="KW-1185">Reference proteome</keyword>
<dbReference type="Gene3D" id="1.10.10.10">
    <property type="entry name" value="Winged helix-like DNA-binding domain superfamily/Winged helix DNA-binding domain"/>
    <property type="match status" value="1"/>
</dbReference>
<dbReference type="SMART" id="SM00088">
    <property type="entry name" value="PINT"/>
    <property type="match status" value="1"/>
</dbReference>
<dbReference type="InterPro" id="IPR000717">
    <property type="entry name" value="PCI_dom"/>
</dbReference>
<comment type="caution">
    <text evidence="4">The sequence shown here is derived from an EMBL/GenBank/DDBJ whole genome shotgun (WGS) entry which is preliminary data.</text>
</comment>
<dbReference type="InterPro" id="IPR040134">
    <property type="entry name" value="PSMD12/CSN4"/>
</dbReference>
<dbReference type="Pfam" id="PF18098">
    <property type="entry name" value="RPN5_C"/>
    <property type="match status" value="1"/>
</dbReference>
<evidence type="ECO:0000313" key="4">
    <source>
        <dbReference type="EMBL" id="KAF2078000.1"/>
    </source>
</evidence>
<comment type="similarity">
    <text evidence="1">Belongs to the proteasome subunit p55 family.</text>
</comment>
<organism evidence="4 5">
    <name type="scientific">Polysphondylium violaceum</name>
    <dbReference type="NCBI Taxonomy" id="133409"/>
    <lineage>
        <taxon>Eukaryota</taxon>
        <taxon>Amoebozoa</taxon>
        <taxon>Evosea</taxon>
        <taxon>Eumycetozoa</taxon>
        <taxon>Dictyostelia</taxon>
        <taxon>Dictyosteliales</taxon>
        <taxon>Dictyosteliaceae</taxon>
        <taxon>Polysphondylium</taxon>
    </lineage>
</organism>
<sequence>MTQATKMEQDLSPIADKSIQQNRELAKSGKLLEAIDSLLITEKQCRQAEDSPSTSKICVEIVKLCYESNNFELLNEKLVLISKRRGQLRPAIKAIVQESMTYLDKITDMKTKLSLIDTLRTISDGKIFVENERARLTKILSKIKEDEGDIASAAKILQDLQVETYGTMEKREKIEFFIDQMRICMNNKDFIRAQLIGNKVNRKTLGEEENHDLKIEFFKQLIRYYTHNNDYLEIARCYLSIYDTPFVQKDTAMLLSTLKMVCIYVLLSPIGSEQNDLLNRVYDYKPLNDIPAYKEILNSFKVMELIRWKSFLETYGNELNTHSIFSAQEKNCWEDIQKRVIEHNIRVISTYYQKISTTRLAELLDLNLDDSEKFVSDLVTNKTIFARIDRPAGVVTFVSSNDPSKTLNGWANNITSLLDLVEKTNHLIHREFMLHKI</sequence>
<feature type="domain" description="PCI" evidence="3">
    <location>
        <begin position="230"/>
        <end position="402"/>
    </location>
</feature>
<dbReference type="InterPro" id="IPR036388">
    <property type="entry name" value="WH-like_DNA-bd_sf"/>
</dbReference>
<dbReference type="Pfam" id="PF01399">
    <property type="entry name" value="PCI"/>
    <property type="match status" value="1"/>
</dbReference>
<evidence type="ECO:0000313" key="5">
    <source>
        <dbReference type="Proteomes" id="UP000695562"/>
    </source>
</evidence>
<evidence type="ECO:0000256" key="1">
    <source>
        <dbReference type="ARBA" id="ARBA00006397"/>
    </source>
</evidence>
<accession>A0A8J4V270</accession>
<dbReference type="GO" id="GO:0005737">
    <property type="term" value="C:cytoplasm"/>
    <property type="evidence" value="ECO:0007669"/>
    <property type="project" value="TreeGrafter"/>
</dbReference>